<protein>
    <submittedName>
        <fullName evidence="1">Uncharacterized protein</fullName>
    </submittedName>
</protein>
<dbReference type="AlphaFoldDB" id="A0A2P2PLW4"/>
<sequence>MLALRTTNKTIMHRMSIPYFQSILATNSTAA</sequence>
<dbReference type="EMBL" id="GGEC01075244">
    <property type="protein sequence ID" value="MBX55728.1"/>
    <property type="molecule type" value="Transcribed_RNA"/>
</dbReference>
<evidence type="ECO:0000313" key="1">
    <source>
        <dbReference type="EMBL" id="MBX55728.1"/>
    </source>
</evidence>
<name>A0A2P2PLW4_RHIMU</name>
<organism evidence="1">
    <name type="scientific">Rhizophora mucronata</name>
    <name type="common">Asiatic mangrove</name>
    <dbReference type="NCBI Taxonomy" id="61149"/>
    <lineage>
        <taxon>Eukaryota</taxon>
        <taxon>Viridiplantae</taxon>
        <taxon>Streptophyta</taxon>
        <taxon>Embryophyta</taxon>
        <taxon>Tracheophyta</taxon>
        <taxon>Spermatophyta</taxon>
        <taxon>Magnoliopsida</taxon>
        <taxon>eudicotyledons</taxon>
        <taxon>Gunneridae</taxon>
        <taxon>Pentapetalae</taxon>
        <taxon>rosids</taxon>
        <taxon>fabids</taxon>
        <taxon>Malpighiales</taxon>
        <taxon>Rhizophoraceae</taxon>
        <taxon>Rhizophora</taxon>
    </lineage>
</organism>
<proteinExistence type="predicted"/>
<accession>A0A2P2PLW4</accession>
<reference evidence="1" key="1">
    <citation type="submission" date="2018-02" db="EMBL/GenBank/DDBJ databases">
        <title>Rhizophora mucronata_Transcriptome.</title>
        <authorList>
            <person name="Meera S.P."/>
            <person name="Sreeshan A."/>
            <person name="Augustine A."/>
        </authorList>
    </citation>
    <scope>NUCLEOTIDE SEQUENCE</scope>
    <source>
        <tissue evidence="1">Leaf</tissue>
    </source>
</reference>